<gene>
    <name evidence="2" type="ORF">BDA96_03G185600</name>
</gene>
<evidence type="ECO:0000256" key="1">
    <source>
        <dbReference type="SAM" id="SignalP"/>
    </source>
</evidence>
<dbReference type="Proteomes" id="UP000807115">
    <property type="component" value="Chromosome 3"/>
</dbReference>
<evidence type="ECO:0000313" key="2">
    <source>
        <dbReference type="EMBL" id="KAG0537866.1"/>
    </source>
</evidence>
<dbReference type="GO" id="GO:0040008">
    <property type="term" value="P:regulation of growth"/>
    <property type="evidence" value="ECO:0007669"/>
    <property type="project" value="InterPro"/>
</dbReference>
<dbReference type="AlphaFoldDB" id="A0A921UQC9"/>
<feature type="chain" id="PRO_5037778300" description="DOG1 domain-containing protein" evidence="1">
    <location>
        <begin position="34"/>
        <end position="97"/>
    </location>
</feature>
<dbReference type="Pfam" id="PF23174">
    <property type="entry name" value="bHLH_ILI"/>
    <property type="match status" value="1"/>
</dbReference>
<sequence length="97" mass="10162">MLRKPVIVLVSKSAFSLAFLHILLIRGSPTCSAIQHNSDASSLVVGTGAICEGVAGDMQLHQELAPGVDDLSERLSELLATSDMSSAQAAVIRSLLM</sequence>
<accession>A0A921UQC9</accession>
<protein>
    <recommendedName>
        <fullName evidence="4">DOG1 domain-containing protein</fullName>
    </recommendedName>
</protein>
<dbReference type="GO" id="GO:0046983">
    <property type="term" value="F:protein dimerization activity"/>
    <property type="evidence" value="ECO:0007669"/>
    <property type="project" value="InterPro"/>
</dbReference>
<evidence type="ECO:0000313" key="3">
    <source>
        <dbReference type="Proteomes" id="UP000807115"/>
    </source>
</evidence>
<keyword evidence="1" id="KW-0732">Signal</keyword>
<comment type="caution">
    <text evidence="2">The sequence shown here is derived from an EMBL/GenBank/DDBJ whole genome shotgun (WGS) entry which is preliminary data.</text>
</comment>
<dbReference type="EMBL" id="CM027682">
    <property type="protein sequence ID" value="KAG0537866.1"/>
    <property type="molecule type" value="Genomic_DNA"/>
</dbReference>
<proteinExistence type="predicted"/>
<dbReference type="InterPro" id="IPR044293">
    <property type="entry name" value="PRE"/>
</dbReference>
<organism evidence="2 3">
    <name type="scientific">Sorghum bicolor</name>
    <name type="common">Sorghum</name>
    <name type="synonym">Sorghum vulgare</name>
    <dbReference type="NCBI Taxonomy" id="4558"/>
    <lineage>
        <taxon>Eukaryota</taxon>
        <taxon>Viridiplantae</taxon>
        <taxon>Streptophyta</taxon>
        <taxon>Embryophyta</taxon>
        <taxon>Tracheophyta</taxon>
        <taxon>Spermatophyta</taxon>
        <taxon>Magnoliopsida</taxon>
        <taxon>Liliopsida</taxon>
        <taxon>Poales</taxon>
        <taxon>Poaceae</taxon>
        <taxon>PACMAD clade</taxon>
        <taxon>Panicoideae</taxon>
        <taxon>Andropogonodae</taxon>
        <taxon>Andropogoneae</taxon>
        <taxon>Sorghinae</taxon>
        <taxon>Sorghum</taxon>
    </lineage>
</organism>
<evidence type="ECO:0008006" key="4">
    <source>
        <dbReference type="Google" id="ProtNLM"/>
    </source>
</evidence>
<name>A0A921UQC9_SORBI</name>
<reference evidence="2" key="1">
    <citation type="journal article" date="2019" name="BMC Genomics">
        <title>A new reference genome for Sorghum bicolor reveals high levels of sequence similarity between sweet and grain genotypes: implications for the genetics of sugar metabolism.</title>
        <authorList>
            <person name="Cooper E.A."/>
            <person name="Brenton Z.W."/>
            <person name="Flinn B.S."/>
            <person name="Jenkins J."/>
            <person name="Shu S."/>
            <person name="Flowers D."/>
            <person name="Luo F."/>
            <person name="Wang Y."/>
            <person name="Xia P."/>
            <person name="Barry K."/>
            <person name="Daum C."/>
            <person name="Lipzen A."/>
            <person name="Yoshinaga Y."/>
            <person name="Schmutz J."/>
            <person name="Saski C."/>
            <person name="Vermerris W."/>
            <person name="Kresovich S."/>
        </authorList>
    </citation>
    <scope>NUCLEOTIDE SEQUENCE</scope>
</reference>
<reference evidence="2" key="2">
    <citation type="submission" date="2020-10" db="EMBL/GenBank/DDBJ databases">
        <authorList>
            <person name="Cooper E.A."/>
            <person name="Brenton Z.W."/>
            <person name="Flinn B.S."/>
            <person name="Jenkins J."/>
            <person name="Shu S."/>
            <person name="Flowers D."/>
            <person name="Luo F."/>
            <person name="Wang Y."/>
            <person name="Xia P."/>
            <person name="Barry K."/>
            <person name="Daum C."/>
            <person name="Lipzen A."/>
            <person name="Yoshinaga Y."/>
            <person name="Schmutz J."/>
            <person name="Saski C."/>
            <person name="Vermerris W."/>
            <person name="Kresovich S."/>
        </authorList>
    </citation>
    <scope>NUCLEOTIDE SEQUENCE</scope>
</reference>
<dbReference type="GO" id="GO:0006355">
    <property type="term" value="P:regulation of DNA-templated transcription"/>
    <property type="evidence" value="ECO:0007669"/>
    <property type="project" value="InterPro"/>
</dbReference>
<feature type="signal peptide" evidence="1">
    <location>
        <begin position="1"/>
        <end position="33"/>
    </location>
</feature>